<dbReference type="EMBL" id="BPVZ01000026">
    <property type="protein sequence ID" value="GKV07069.1"/>
    <property type="molecule type" value="Genomic_DNA"/>
</dbReference>
<accession>A0AAV5J4I2</accession>
<comment type="caution">
    <text evidence="1">The sequence shown here is derived from an EMBL/GenBank/DDBJ whole genome shotgun (WGS) entry which is preliminary data.</text>
</comment>
<protein>
    <submittedName>
        <fullName evidence="1">Uncharacterized protein</fullName>
    </submittedName>
</protein>
<reference evidence="1 2" key="1">
    <citation type="journal article" date="2021" name="Commun. Biol.">
        <title>The genome of Shorea leprosula (Dipterocarpaceae) highlights the ecological relevance of drought in aseasonal tropical rainforests.</title>
        <authorList>
            <person name="Ng K.K.S."/>
            <person name="Kobayashi M.J."/>
            <person name="Fawcett J.A."/>
            <person name="Hatakeyama M."/>
            <person name="Paape T."/>
            <person name="Ng C.H."/>
            <person name="Ang C.C."/>
            <person name="Tnah L.H."/>
            <person name="Lee C.T."/>
            <person name="Nishiyama T."/>
            <person name="Sese J."/>
            <person name="O'Brien M.J."/>
            <person name="Copetti D."/>
            <person name="Mohd Noor M.I."/>
            <person name="Ong R.C."/>
            <person name="Putra M."/>
            <person name="Sireger I.Z."/>
            <person name="Indrioko S."/>
            <person name="Kosugi Y."/>
            <person name="Izuno A."/>
            <person name="Isagi Y."/>
            <person name="Lee S.L."/>
            <person name="Shimizu K.K."/>
        </authorList>
    </citation>
    <scope>NUCLEOTIDE SEQUENCE [LARGE SCALE GENOMIC DNA]</scope>
    <source>
        <strain evidence="1">214</strain>
    </source>
</reference>
<sequence>MGEHLTTEPIKTGKIKGKIKDFGLLFKLVEKENREEPEKIKGSKDNLLENVAL</sequence>
<gene>
    <name evidence="1" type="ORF">SLEP1_g18877</name>
</gene>
<evidence type="ECO:0000313" key="2">
    <source>
        <dbReference type="Proteomes" id="UP001054252"/>
    </source>
</evidence>
<evidence type="ECO:0000313" key="1">
    <source>
        <dbReference type="EMBL" id="GKV07069.1"/>
    </source>
</evidence>
<dbReference type="AlphaFoldDB" id="A0AAV5J4I2"/>
<name>A0AAV5J4I2_9ROSI</name>
<keyword evidence="2" id="KW-1185">Reference proteome</keyword>
<proteinExistence type="predicted"/>
<organism evidence="1 2">
    <name type="scientific">Rubroshorea leprosula</name>
    <dbReference type="NCBI Taxonomy" id="152421"/>
    <lineage>
        <taxon>Eukaryota</taxon>
        <taxon>Viridiplantae</taxon>
        <taxon>Streptophyta</taxon>
        <taxon>Embryophyta</taxon>
        <taxon>Tracheophyta</taxon>
        <taxon>Spermatophyta</taxon>
        <taxon>Magnoliopsida</taxon>
        <taxon>eudicotyledons</taxon>
        <taxon>Gunneridae</taxon>
        <taxon>Pentapetalae</taxon>
        <taxon>rosids</taxon>
        <taxon>malvids</taxon>
        <taxon>Malvales</taxon>
        <taxon>Dipterocarpaceae</taxon>
        <taxon>Rubroshorea</taxon>
    </lineage>
</organism>
<dbReference type="Proteomes" id="UP001054252">
    <property type="component" value="Unassembled WGS sequence"/>
</dbReference>